<feature type="compositionally biased region" description="Basic and acidic residues" evidence="4">
    <location>
        <begin position="365"/>
        <end position="400"/>
    </location>
</feature>
<feature type="compositionally biased region" description="Polar residues" evidence="4">
    <location>
        <begin position="989"/>
        <end position="998"/>
    </location>
</feature>
<evidence type="ECO:0000256" key="1">
    <source>
        <dbReference type="ARBA" id="ARBA00022679"/>
    </source>
</evidence>
<dbReference type="GO" id="GO:0034599">
    <property type="term" value="P:cellular response to oxidative stress"/>
    <property type="evidence" value="ECO:0007669"/>
    <property type="project" value="InterPro"/>
</dbReference>
<dbReference type="GO" id="GO:0043386">
    <property type="term" value="P:mycotoxin biosynthetic process"/>
    <property type="evidence" value="ECO:0007669"/>
    <property type="project" value="UniProtKB-ARBA"/>
</dbReference>
<dbReference type="InterPro" id="IPR040347">
    <property type="entry name" value="YBP1/2"/>
</dbReference>
<dbReference type="Gene3D" id="1.10.600.10">
    <property type="entry name" value="Farnesyl Diphosphate Synthase"/>
    <property type="match status" value="2"/>
</dbReference>
<evidence type="ECO:0000256" key="2">
    <source>
        <dbReference type="ARBA" id="ARBA00022723"/>
    </source>
</evidence>
<dbReference type="SUPFAM" id="SSF48576">
    <property type="entry name" value="Terpenoid synthases"/>
    <property type="match status" value="2"/>
</dbReference>
<dbReference type="InterPro" id="IPR008949">
    <property type="entry name" value="Isoprenoid_synthase_dom_sf"/>
</dbReference>
<gene>
    <name evidence="5" type="ORF">BP5796_00730</name>
</gene>
<dbReference type="EMBL" id="PDLN01000001">
    <property type="protein sequence ID" value="RDW94967.1"/>
    <property type="molecule type" value="Genomic_DNA"/>
</dbReference>
<dbReference type="InterPro" id="IPR000092">
    <property type="entry name" value="Polyprenyl_synt"/>
</dbReference>
<dbReference type="SFLD" id="SFLDS00005">
    <property type="entry name" value="Isoprenoid_Synthase_Type_I"/>
    <property type="match status" value="1"/>
</dbReference>
<keyword evidence="2" id="KW-0479">Metal-binding</keyword>
<evidence type="ECO:0000313" key="6">
    <source>
        <dbReference type="Proteomes" id="UP000256328"/>
    </source>
</evidence>
<keyword evidence="1" id="KW-0808">Transferase</keyword>
<evidence type="ECO:0000256" key="3">
    <source>
        <dbReference type="ARBA" id="ARBA00022842"/>
    </source>
</evidence>
<keyword evidence="3" id="KW-0460">Magnesium</keyword>
<feature type="region of interest" description="Disordered" evidence="4">
    <location>
        <begin position="355"/>
        <end position="414"/>
    </location>
</feature>
<dbReference type="Pfam" id="PF08568">
    <property type="entry name" value="Kinetochor_Ybp2"/>
    <property type="match status" value="1"/>
</dbReference>
<dbReference type="GO" id="GO:0005737">
    <property type="term" value="C:cytoplasm"/>
    <property type="evidence" value="ECO:0007669"/>
    <property type="project" value="TreeGrafter"/>
</dbReference>
<evidence type="ECO:0000313" key="5">
    <source>
        <dbReference type="EMBL" id="RDW94967.1"/>
    </source>
</evidence>
<dbReference type="PANTHER" id="PTHR28020">
    <property type="entry name" value="YAP1-BINDING PROTEIN 1-RELATED"/>
    <property type="match status" value="1"/>
</dbReference>
<evidence type="ECO:0000256" key="4">
    <source>
        <dbReference type="SAM" id="MobiDB-lite"/>
    </source>
</evidence>
<accession>A0A3D8T8W8</accession>
<feature type="region of interest" description="Disordered" evidence="4">
    <location>
        <begin position="895"/>
        <end position="921"/>
    </location>
</feature>
<keyword evidence="6" id="KW-1185">Reference proteome</keyword>
<reference evidence="5 6" key="1">
    <citation type="journal article" date="2018" name="IMA Fungus">
        <title>IMA Genome-F 9: Draft genome sequence of Annulohypoxylon stygium, Aspergillus mulundensis, Berkeleyomyces basicola (syn. Thielaviopsis basicola), Ceratocystis smalleyi, two Cercospora beticola strains, Coleophoma cylindrospora, Fusarium fracticaudum, Phialophora cf. hyalina, and Morchella septimelata.</title>
        <authorList>
            <person name="Wingfield B.D."/>
            <person name="Bills G.F."/>
            <person name="Dong Y."/>
            <person name="Huang W."/>
            <person name="Nel W.J."/>
            <person name="Swalarsk-Parry B.S."/>
            <person name="Vaghefi N."/>
            <person name="Wilken P.M."/>
            <person name="An Z."/>
            <person name="de Beer Z.W."/>
            <person name="De Vos L."/>
            <person name="Chen L."/>
            <person name="Duong T.A."/>
            <person name="Gao Y."/>
            <person name="Hammerbacher A."/>
            <person name="Kikkert J.R."/>
            <person name="Li Y."/>
            <person name="Li H."/>
            <person name="Li K."/>
            <person name="Li Q."/>
            <person name="Liu X."/>
            <person name="Ma X."/>
            <person name="Naidoo K."/>
            <person name="Pethybridge S.J."/>
            <person name="Sun J."/>
            <person name="Steenkamp E.T."/>
            <person name="van der Nest M.A."/>
            <person name="van Wyk S."/>
            <person name="Wingfield M.J."/>
            <person name="Xiong C."/>
            <person name="Yue Q."/>
            <person name="Zhang X."/>
        </authorList>
    </citation>
    <scope>NUCLEOTIDE SEQUENCE [LARGE SCALE GENOMIC DNA]</scope>
    <source>
        <strain evidence="5 6">BP5796</strain>
    </source>
</reference>
<dbReference type="GO" id="GO:0046872">
    <property type="term" value="F:metal ion binding"/>
    <property type="evidence" value="ECO:0007669"/>
    <property type="project" value="UniProtKB-KW"/>
</dbReference>
<comment type="caution">
    <text evidence="5">The sequence shown here is derived from an EMBL/GenBank/DDBJ whole genome shotgun (WGS) entry which is preliminary data.</text>
</comment>
<dbReference type="Pfam" id="PF19086">
    <property type="entry name" value="Terpene_syn_C_2"/>
    <property type="match status" value="1"/>
</dbReference>
<name>A0A3D8T8W8_9HELO</name>
<organism evidence="5 6">
    <name type="scientific">Coleophoma crateriformis</name>
    <dbReference type="NCBI Taxonomy" id="565419"/>
    <lineage>
        <taxon>Eukaryota</taxon>
        <taxon>Fungi</taxon>
        <taxon>Dikarya</taxon>
        <taxon>Ascomycota</taxon>
        <taxon>Pezizomycotina</taxon>
        <taxon>Leotiomycetes</taxon>
        <taxon>Helotiales</taxon>
        <taxon>Dermateaceae</taxon>
        <taxon>Coleophoma</taxon>
    </lineage>
</organism>
<dbReference type="PROSITE" id="PS00444">
    <property type="entry name" value="POLYPRENYL_SYNTHASE_2"/>
    <property type="match status" value="1"/>
</dbReference>
<dbReference type="InterPro" id="IPR013877">
    <property type="entry name" value="YAP-bd/ALF4/Glomulin"/>
</dbReference>
<dbReference type="GO" id="GO:0046165">
    <property type="term" value="P:alcohol biosynthetic process"/>
    <property type="evidence" value="ECO:0007669"/>
    <property type="project" value="UniProtKB-ARBA"/>
</dbReference>
<feature type="region of interest" description="Disordered" evidence="4">
    <location>
        <begin position="977"/>
        <end position="1014"/>
    </location>
</feature>
<dbReference type="GO" id="GO:0008299">
    <property type="term" value="P:isoprenoid biosynthetic process"/>
    <property type="evidence" value="ECO:0007669"/>
    <property type="project" value="InterPro"/>
</dbReference>
<dbReference type="GO" id="GO:0004659">
    <property type="term" value="F:prenyltransferase activity"/>
    <property type="evidence" value="ECO:0007669"/>
    <property type="project" value="InterPro"/>
</dbReference>
<dbReference type="InterPro" id="IPR033749">
    <property type="entry name" value="Polyprenyl_synt_CS"/>
</dbReference>
<dbReference type="PROSITE" id="PS00723">
    <property type="entry name" value="POLYPRENYL_SYNTHASE_1"/>
    <property type="match status" value="1"/>
</dbReference>
<protein>
    <submittedName>
        <fullName evidence="5">Uncharacterized protein</fullName>
    </submittedName>
</protein>
<sequence length="1406" mass="156718">MEFQYSELVDSDTYDSMGLCESLPLRVSKYANLADKGSVRAQADWRKFVGPIHNFTGCLSPKYNGIAVAVAECLPDRLEVVTYANEFAFLHDDILDSTTKEKGDAENDEMANGFQAALSEFAPKVSHSGKSQMQAKLVLELLAIDRPRALVLLKSWEGLVKGESGTQHQGFRTLEEYLPHRVINLGQTFWFGIITYAMALTISDEEANMSLNVTRPAYETLALANDFFSWQKEYDDFLRNPSSKDMANAVWIIMKEHMVGIDEAKLICKDKIASSCRQYLEGKKRFETQFGNTVSLDLLKYLSALELSISGNVVWSQYSPRYNFQVAVKDTASLGDTLSDNDSSLSGLIEDMVGEYSDISSPPRSESESDPDTHEDAKETEIDAERKPQDPRPVVDKDSEGQALPTFHPDDTSKQESVALKLGLPGLSDQIVLAPYDYIRSLPSKGVRDAAIDALNVWYNIPEHTLAKIKSIIGTLHSSSLMLDDIEDNSPLRRGHPSTHTIFGIPQTINAANFLFVKSLQQVQDLQNLECLSIYIDELRYLHIGQSLDLFWTNHVKVPTAEEYMTMVDYKTGGLFRMLSRFMVAQSGEQTLPDVSGFVALVGRFFQIRDDYQNLVSADEHPPRTSGSRQIKLRTKAEYPGAYGKNEESRIYQGRVARTVQRPRKKNPGYRGGKRKRELYYEACARSAEGMNRLEKYALWRASFTGQTSKIQMLCKANAGMLYTAKNVTESFCNNRAAECRDGTCVMHLRLRDEGDLAQVQYEIQYEDVMLVKSETKAIIDIDGDDMCYNFFFAKGHFKMASDPIKAITESLPPATDYLTYLTILESHLSPAILPTLNDILQDPQLTQNIGWDLIHLLLPLSGSEKCLGTIARLGNPREVVLKITEALTLLELDEDEHDLGGPGGDDSGDKDDSNQTEPTNTDKFCVLVDLLSIVHPRIKTRYPSRFLSTSLMSILSSYRPSHQATTAVISFTHTISGKKRPSLPGRKSSITIPTADSSFDPKAPDPEAQEEDPAEQAIQEKLVQSFVSHILEEYVNANPLEWSARLQEVFEPKKVVVARKTLGEMFKEDPAFAIRDNVVGGLVSVAKDVGMSDPEFLLDAVHKVEVKSSDEEDPEANYPSSPDDIPLSRAGSLFLLTYFIFSSILFEAKSPQPNLSIFPDHMKLVKQLIGVDGQESTGSEPPGIIDAIIATGLWLENSNKFVAGPLEDEDFMQYLQTLSLLSANNPSPTLRAGAHILCTAILHAHPSGRLRLTFISDTLEHCPYETLKGSAVAWLKEEIITAEERKSEGIFSSTEALAATQPYLFPDLTSLAQTSDDELIQNLAQAFAFYMPAVNLLFFLHSKQYSHVVPPSMMAVVEEVYLTPLRDAQERAVKVLEARGDSQESVTEMQLLGQRLSMAMSPDHV</sequence>
<dbReference type="Proteomes" id="UP000256328">
    <property type="component" value="Unassembled WGS sequence"/>
</dbReference>
<proteinExistence type="predicted"/>
<dbReference type="OrthoDB" id="5396786at2759"/>
<dbReference type="Pfam" id="PF00348">
    <property type="entry name" value="polyprenyl_synt"/>
    <property type="match status" value="1"/>
</dbReference>
<dbReference type="PANTHER" id="PTHR28020:SF1">
    <property type="entry name" value="YAP1-BINDING PROTEIN 1-RELATED"/>
    <property type="match status" value="1"/>
</dbReference>